<dbReference type="AlphaFoldDB" id="A0A199XTT7"/>
<organism evidence="1 2">
    <name type="scientific">Flavobacterium succinicans</name>
    <dbReference type="NCBI Taxonomy" id="29536"/>
    <lineage>
        <taxon>Bacteria</taxon>
        <taxon>Pseudomonadati</taxon>
        <taxon>Bacteroidota</taxon>
        <taxon>Flavobacteriia</taxon>
        <taxon>Flavobacteriales</taxon>
        <taxon>Flavobacteriaceae</taxon>
        <taxon>Flavobacterium</taxon>
    </lineage>
</organism>
<sequence>MINLNSINYRSFIEAYYPNYYSCDSILLSDILLRKLEGEVIDADDEVLIEGWDIKKNLLELDTIIMEKAMKNYFAIHYLEYNRL</sequence>
<dbReference type="PATRIC" id="fig|29536.5.peg.936"/>
<keyword evidence="2" id="KW-1185">Reference proteome</keyword>
<proteinExistence type="predicted"/>
<evidence type="ECO:0000313" key="1">
    <source>
        <dbReference type="EMBL" id="OAZ05060.1"/>
    </source>
</evidence>
<dbReference type="EMBL" id="JMTM01000017">
    <property type="protein sequence ID" value="OAZ05060.1"/>
    <property type="molecule type" value="Genomic_DNA"/>
</dbReference>
<dbReference type="Proteomes" id="UP000093807">
    <property type="component" value="Unassembled WGS sequence"/>
</dbReference>
<name>A0A199XTT7_9FLAO</name>
<comment type="caution">
    <text evidence="1">The sequence shown here is derived from an EMBL/GenBank/DDBJ whole genome shotgun (WGS) entry which is preliminary data.</text>
</comment>
<reference evidence="1 2" key="1">
    <citation type="submission" date="2016-06" db="EMBL/GenBank/DDBJ databases">
        <title>Draft genome sequence of Flavobacterium succinicans strain DD5b.</title>
        <authorList>
            <person name="Poehlein A."/>
            <person name="Daniel R."/>
            <person name="Simeonova D.D."/>
        </authorList>
    </citation>
    <scope>NUCLEOTIDE SEQUENCE [LARGE SCALE GENOMIC DNA]</scope>
    <source>
        <strain evidence="1 2">DD5b</strain>
    </source>
</reference>
<gene>
    <name evidence="1" type="ORF">FLB_09110</name>
</gene>
<evidence type="ECO:0000313" key="2">
    <source>
        <dbReference type="Proteomes" id="UP000093807"/>
    </source>
</evidence>
<accession>A0A199XTT7</accession>
<protein>
    <submittedName>
        <fullName evidence="1">Uncharacterized protein</fullName>
    </submittedName>
</protein>